<gene>
    <name evidence="1" type="ORF">IFT41_24695</name>
</gene>
<evidence type="ECO:0000313" key="2">
    <source>
        <dbReference type="Proteomes" id="UP000610459"/>
    </source>
</evidence>
<proteinExistence type="predicted"/>
<comment type="caution">
    <text evidence="1">The sequence shown here is derived from an EMBL/GenBank/DDBJ whole genome shotgun (WGS) entry which is preliminary data.</text>
</comment>
<keyword evidence="2" id="KW-1185">Reference proteome</keyword>
<protein>
    <submittedName>
        <fullName evidence="1">Uncharacterized protein</fullName>
    </submittedName>
</protein>
<dbReference type="EMBL" id="JACYNR010000060">
    <property type="protein sequence ID" value="MBD8129298.1"/>
    <property type="molecule type" value="Genomic_DNA"/>
</dbReference>
<organism evidence="1 2">
    <name type="scientific">Enterobacter agglomerans</name>
    <name type="common">Erwinia herbicola</name>
    <name type="synonym">Pantoea agglomerans</name>
    <dbReference type="NCBI Taxonomy" id="549"/>
    <lineage>
        <taxon>Bacteria</taxon>
        <taxon>Pseudomonadati</taxon>
        <taxon>Pseudomonadota</taxon>
        <taxon>Gammaproteobacteria</taxon>
        <taxon>Enterobacterales</taxon>
        <taxon>Erwiniaceae</taxon>
        <taxon>Pantoea</taxon>
        <taxon>Pantoea agglomerans group</taxon>
    </lineage>
</organism>
<evidence type="ECO:0000313" key="1">
    <source>
        <dbReference type="EMBL" id="MBD8129298.1"/>
    </source>
</evidence>
<accession>A0ACC5PXS6</accession>
<name>A0ACC5PXS6_ENTAG</name>
<reference evidence="1 2" key="1">
    <citation type="journal article" date="2020" name="FEMS Microbiol. Ecol.">
        <title>Temporal dynamics of bacterial communities during seed development and maturation.</title>
        <authorList>
            <person name="Chesneau G."/>
            <person name="Torres-Cortes G."/>
            <person name="Briand M."/>
            <person name="Darrasse A."/>
            <person name="Preveaux A."/>
            <person name="Marais C."/>
            <person name="Jacques M.A."/>
            <person name="Shade A."/>
            <person name="Barret M."/>
        </authorList>
    </citation>
    <scope>NUCLEOTIDE SEQUENCE [LARGE SCALE GENOMIC DNA]</scope>
    <source>
        <strain evidence="1 2">CFBP13709</strain>
    </source>
</reference>
<sequence>MTEQQEESKNATMPSLAAKVTIDDFATYFRLLSATSDKVKCPVCGAGNWDAPASHEDKSKPMILTFPIPNLKGKGIWHYSLICSNCAYTMFFNCGAVVKKLQESGKL</sequence>
<dbReference type="Proteomes" id="UP000610459">
    <property type="component" value="Unassembled WGS sequence"/>
</dbReference>